<protein>
    <submittedName>
        <fullName evidence="3">NAD-dependent dehydratase</fullName>
    </submittedName>
</protein>
<comment type="similarity">
    <text evidence="1">Belongs to the NAD(P)-dependent epimerase/dehydratase family.</text>
</comment>
<dbReference type="Pfam" id="PF01370">
    <property type="entry name" value="Epimerase"/>
    <property type="match status" value="1"/>
</dbReference>
<organism evidence="3 4">
    <name type="scientific">Mammaliicoccus sciuri</name>
    <name type="common">Staphylococcus sciuri</name>
    <dbReference type="NCBI Taxonomy" id="1296"/>
    <lineage>
        <taxon>Bacteria</taxon>
        <taxon>Bacillati</taxon>
        <taxon>Bacillota</taxon>
        <taxon>Bacilli</taxon>
        <taxon>Bacillales</taxon>
        <taxon>Staphylococcaceae</taxon>
        <taxon>Mammaliicoccus</taxon>
    </lineage>
</organism>
<dbReference type="Gene3D" id="3.40.50.720">
    <property type="entry name" value="NAD(P)-binding Rossmann-like Domain"/>
    <property type="match status" value="1"/>
</dbReference>
<dbReference type="PRINTS" id="PR01713">
    <property type="entry name" value="NUCEPIMERASE"/>
</dbReference>
<reference evidence="4" key="1">
    <citation type="submission" date="2017-06" db="EMBL/GenBank/DDBJ databases">
        <title>FDA dAtabase for Regulatory Grade micrObial Sequences (FDA-ARGOS): Supporting development and validation of Infectious Disease Dx tests.</title>
        <authorList>
            <person name="Goldberg B."/>
            <person name="Campos J."/>
            <person name="Tallon L."/>
            <person name="Sadzewicz L."/>
            <person name="Sengamalay N."/>
            <person name="Ott S."/>
            <person name="Godinez A."/>
            <person name="Nagaraj S."/>
            <person name="Vavikolanu K."/>
            <person name="Nadendla S."/>
            <person name="George J."/>
            <person name="Geyer C."/>
            <person name="Sichtig H."/>
        </authorList>
    </citation>
    <scope>NUCLEOTIDE SEQUENCE [LARGE SCALE GENOMIC DNA]</scope>
    <source>
        <strain evidence="4">FDAARGOS_285</strain>
    </source>
</reference>
<proteinExistence type="inferred from homology"/>
<accession>A0AAI8DJT6</accession>
<evidence type="ECO:0000256" key="1">
    <source>
        <dbReference type="ARBA" id="ARBA00007637"/>
    </source>
</evidence>
<evidence type="ECO:0000259" key="2">
    <source>
        <dbReference type="Pfam" id="PF01370"/>
    </source>
</evidence>
<dbReference type="SUPFAM" id="SSF51735">
    <property type="entry name" value="NAD(P)-binding Rossmann-fold domains"/>
    <property type="match status" value="1"/>
</dbReference>
<gene>
    <name evidence="3" type="ORF">CEP64_10595</name>
</gene>
<name>A0AAI8DJT6_MAMSC</name>
<dbReference type="InterPro" id="IPR036291">
    <property type="entry name" value="NAD(P)-bd_dom_sf"/>
</dbReference>
<dbReference type="Gene3D" id="3.90.25.10">
    <property type="entry name" value="UDP-galactose 4-epimerase, domain 1"/>
    <property type="match status" value="1"/>
</dbReference>
<dbReference type="InterPro" id="IPR001509">
    <property type="entry name" value="Epimerase_deHydtase"/>
</dbReference>
<feature type="domain" description="NAD-dependent epimerase/dehydratase" evidence="2">
    <location>
        <begin position="3"/>
        <end position="242"/>
    </location>
</feature>
<evidence type="ECO:0000313" key="4">
    <source>
        <dbReference type="Proteomes" id="UP000197058"/>
    </source>
</evidence>
<dbReference type="EMBL" id="CP022046">
    <property type="protein sequence ID" value="ASE35027.1"/>
    <property type="molecule type" value="Genomic_DNA"/>
</dbReference>
<dbReference type="AlphaFoldDB" id="A0AAI8DJT6"/>
<evidence type="ECO:0000313" key="3">
    <source>
        <dbReference type="EMBL" id="ASE35027.1"/>
    </source>
</evidence>
<dbReference type="Proteomes" id="UP000197058">
    <property type="component" value="Chromosome"/>
</dbReference>
<dbReference type="RefSeq" id="WP_084755266.1">
    <property type="nucleotide sequence ID" value="NZ_CP022046.2"/>
</dbReference>
<dbReference type="KEGG" id="sscu:CEP64_10595"/>
<sequence length="315" mass="35617">MKVLITGGGGFIGSNTAEYFYDNGHDVYILDNLSTGKMENIPFISDDHFLNIDIREYSKVESLIKEHQFDVIIHFAAVVSVVDTICDPITSNEVNIVATLKLLEFNRKHNKNIKKIVFASSAAIYGNDPILPKCVNSAVRPESPYAIQKFAGEQYLRIYSNLYGLPTVQLKFFNVYGPKQEPKSPYSGVLSIMKDRFDTDGKFIFNGDGLQTRDFVYVKDIVKAISIVIESKEAIGKIYNVGSGKANTLLTMFEIFKNNYNKEIKIEFANERLGDVKHSLADITDLQKLGYMPEYDVVKGLSEYLYLENKKVHEV</sequence>
<dbReference type="PANTHER" id="PTHR43000">
    <property type="entry name" value="DTDP-D-GLUCOSE 4,6-DEHYDRATASE-RELATED"/>
    <property type="match status" value="1"/>
</dbReference>